<dbReference type="Proteomes" id="UP000276133">
    <property type="component" value="Unassembled WGS sequence"/>
</dbReference>
<comment type="caution">
    <text evidence="1">The sequence shown here is derived from an EMBL/GenBank/DDBJ whole genome shotgun (WGS) entry which is preliminary data.</text>
</comment>
<accession>A0A3M7T5F2</accession>
<protein>
    <submittedName>
        <fullName evidence="1">Uncharacterized protein</fullName>
    </submittedName>
</protein>
<keyword evidence="2" id="KW-1185">Reference proteome</keyword>
<gene>
    <name evidence="1" type="ORF">BpHYR1_000916</name>
</gene>
<dbReference type="EMBL" id="REGN01000285">
    <property type="protein sequence ID" value="RNA43058.1"/>
    <property type="molecule type" value="Genomic_DNA"/>
</dbReference>
<proteinExistence type="predicted"/>
<evidence type="ECO:0000313" key="1">
    <source>
        <dbReference type="EMBL" id="RNA43058.1"/>
    </source>
</evidence>
<sequence length="59" mass="6772">MIYKTPNLYTVINEDNLCRTLGSIKTREKKLQPFLATHPLLISFYSSLLDLTEDKLGTI</sequence>
<dbReference type="AlphaFoldDB" id="A0A3M7T5F2"/>
<name>A0A3M7T5F2_BRAPC</name>
<organism evidence="1 2">
    <name type="scientific">Brachionus plicatilis</name>
    <name type="common">Marine rotifer</name>
    <name type="synonym">Brachionus muelleri</name>
    <dbReference type="NCBI Taxonomy" id="10195"/>
    <lineage>
        <taxon>Eukaryota</taxon>
        <taxon>Metazoa</taxon>
        <taxon>Spiralia</taxon>
        <taxon>Gnathifera</taxon>
        <taxon>Rotifera</taxon>
        <taxon>Eurotatoria</taxon>
        <taxon>Monogononta</taxon>
        <taxon>Pseudotrocha</taxon>
        <taxon>Ploima</taxon>
        <taxon>Brachionidae</taxon>
        <taxon>Brachionus</taxon>
    </lineage>
</organism>
<reference evidence="1 2" key="1">
    <citation type="journal article" date="2018" name="Sci. Rep.">
        <title>Genomic signatures of local adaptation to the degree of environmental predictability in rotifers.</title>
        <authorList>
            <person name="Franch-Gras L."/>
            <person name="Hahn C."/>
            <person name="Garcia-Roger E.M."/>
            <person name="Carmona M.J."/>
            <person name="Serra M."/>
            <person name="Gomez A."/>
        </authorList>
    </citation>
    <scope>NUCLEOTIDE SEQUENCE [LARGE SCALE GENOMIC DNA]</scope>
    <source>
        <strain evidence="1">HYR1</strain>
    </source>
</reference>
<evidence type="ECO:0000313" key="2">
    <source>
        <dbReference type="Proteomes" id="UP000276133"/>
    </source>
</evidence>